<dbReference type="EMBL" id="SACT01000008">
    <property type="protein sequence ID" value="RVT49439.1"/>
    <property type="molecule type" value="Genomic_DNA"/>
</dbReference>
<gene>
    <name evidence="2" type="ORF">ENE75_20435</name>
</gene>
<proteinExistence type="predicted"/>
<evidence type="ECO:0000313" key="3">
    <source>
        <dbReference type="Proteomes" id="UP000288178"/>
    </source>
</evidence>
<name>A0A3S2U0Y1_9BURK</name>
<sequence>MQGPAPVSLEAAGDGGRWRLAMLGLHLLAAWALLAWQSGPVMLMLAALLALSGLLAWRADARRAVPSLRWDGQAWWLGAQVVQPRVALDLGAWLLLRLRPPGRMLATAWLPLSARSARAAGFSWPALRAALVATAGHPASHPAGGEGVPTP</sequence>
<dbReference type="Proteomes" id="UP000288178">
    <property type="component" value="Unassembled WGS sequence"/>
</dbReference>
<evidence type="ECO:0008006" key="4">
    <source>
        <dbReference type="Google" id="ProtNLM"/>
    </source>
</evidence>
<keyword evidence="1" id="KW-1133">Transmembrane helix</keyword>
<evidence type="ECO:0000256" key="1">
    <source>
        <dbReference type="SAM" id="Phobius"/>
    </source>
</evidence>
<accession>A0A3S2U0Y1</accession>
<reference evidence="2 3" key="1">
    <citation type="submission" date="2019-01" db="EMBL/GenBank/DDBJ databases">
        <authorList>
            <person name="Chen W.-M."/>
        </authorList>
    </citation>
    <scope>NUCLEOTIDE SEQUENCE [LARGE SCALE GENOMIC DNA]</scope>
    <source>
        <strain evidence="2 3">ICH-3</strain>
    </source>
</reference>
<feature type="transmembrane region" description="Helical" evidence="1">
    <location>
        <begin position="42"/>
        <end position="59"/>
    </location>
</feature>
<keyword evidence="3" id="KW-1185">Reference proteome</keyword>
<comment type="caution">
    <text evidence="2">The sequence shown here is derived from an EMBL/GenBank/DDBJ whole genome shotgun (WGS) entry which is preliminary data.</text>
</comment>
<dbReference type="AlphaFoldDB" id="A0A3S2U0Y1"/>
<evidence type="ECO:0000313" key="2">
    <source>
        <dbReference type="EMBL" id="RVT49439.1"/>
    </source>
</evidence>
<protein>
    <recommendedName>
        <fullName evidence="4">Toxin CptA</fullName>
    </recommendedName>
</protein>
<organism evidence="2 3">
    <name type="scientific">Rubrivivax albus</name>
    <dbReference type="NCBI Taxonomy" id="2499835"/>
    <lineage>
        <taxon>Bacteria</taxon>
        <taxon>Pseudomonadati</taxon>
        <taxon>Pseudomonadota</taxon>
        <taxon>Betaproteobacteria</taxon>
        <taxon>Burkholderiales</taxon>
        <taxon>Sphaerotilaceae</taxon>
        <taxon>Rubrivivax</taxon>
    </lineage>
</organism>
<keyword evidence="1" id="KW-0812">Transmembrane</keyword>
<keyword evidence="1" id="KW-0472">Membrane</keyword>